<dbReference type="AlphaFoldDB" id="A0A125QRN6"/>
<organism evidence="1 2">
    <name type="scientific">Peribacillus simplex</name>
    <dbReference type="NCBI Taxonomy" id="1478"/>
    <lineage>
        <taxon>Bacteria</taxon>
        <taxon>Bacillati</taxon>
        <taxon>Bacillota</taxon>
        <taxon>Bacilli</taxon>
        <taxon>Bacillales</taxon>
        <taxon>Bacillaceae</taxon>
        <taxon>Peribacillus</taxon>
    </lineage>
</organism>
<reference evidence="1 2" key="1">
    <citation type="submission" date="2015-11" db="EMBL/GenBank/DDBJ databases">
        <title>Genome Sequence of Bacillus simplex strain VanAntwerpen2.</title>
        <authorList>
            <person name="Couger M.B."/>
        </authorList>
    </citation>
    <scope>NUCLEOTIDE SEQUENCE [LARGE SCALE GENOMIC DNA]</scope>
    <source>
        <strain evidence="1 2">VanAntwerpen02</strain>
    </source>
</reference>
<dbReference type="EMBL" id="LNNH01000028">
    <property type="protein sequence ID" value="KWW17267.1"/>
    <property type="molecule type" value="Genomic_DNA"/>
</dbReference>
<keyword evidence="2" id="KW-1185">Reference proteome</keyword>
<dbReference type="Proteomes" id="UP000064189">
    <property type="component" value="Unassembled WGS sequence"/>
</dbReference>
<gene>
    <name evidence="1" type="ORF">AS888_21895</name>
</gene>
<comment type="caution">
    <text evidence="1">The sequence shown here is derived from an EMBL/GenBank/DDBJ whole genome shotgun (WGS) entry which is preliminary data.</text>
</comment>
<evidence type="ECO:0000313" key="2">
    <source>
        <dbReference type="Proteomes" id="UP000064189"/>
    </source>
</evidence>
<evidence type="ECO:0000313" key="1">
    <source>
        <dbReference type="EMBL" id="KWW17267.1"/>
    </source>
</evidence>
<protein>
    <submittedName>
        <fullName evidence="1">Uncharacterized protein</fullName>
    </submittedName>
</protein>
<proteinExistence type="predicted"/>
<accession>A0A125QRN6</accession>
<sequence>MVCAYDTLGEIGLKETNYLGWRCMGHVFMWAIVVGKLARLKQAKAILIVETLKVSLGATRKHDPERLASVAEKMDTTYC</sequence>
<name>A0A125QRN6_9BACI</name>